<dbReference type="Proteomes" id="UP000184222">
    <property type="component" value="Chromosome"/>
</dbReference>
<keyword evidence="4 6" id="KW-0998">Cell outer membrane</keyword>
<reference evidence="8 9" key="1">
    <citation type="journal article" date="2016" name="Appl. Environ. Microbiol.">
        <title>Whole genome relationships among Francisella bacteria of diverse origin define new species and provide specific regions for detection.</title>
        <authorList>
            <person name="Challacombe J.F."/>
            <person name="Petersen J.M."/>
            <person name="Gallegos-Graves V."/>
            <person name="Hodge D."/>
            <person name="Pillai S."/>
            <person name="Kuske C.R."/>
        </authorList>
    </citation>
    <scope>NUCLEOTIDE SEQUENCE [LARGE SCALE GENOMIC DNA]</scope>
    <source>
        <strain evidence="9">TX07-7310</strain>
    </source>
</reference>
<feature type="chain" id="PRO_5012069204" description="LPS-assembly lipoprotein LptE" evidence="7">
    <location>
        <begin position="20"/>
        <end position="185"/>
    </location>
</feature>
<name>A0A1L4BSI2_9GAMM</name>
<sequence length="185" mass="20657">MKKYAILFFILVLALASCGFHPRGVVSDTSTDAGNFSSLVGTKFYIENNNYNSISNDIKRNLKAYKAVIVSDEKTADYIINIQDVKKDSKLTSVVGGASNNTYQLYYRVTYNVVKPNNKTPVIPDNTIDAQQFWQSNSGTQLAQNYENVRIFKYLQTSIVPRIVTQIAALLPSKAPNNPTQEDDS</sequence>
<accession>A0A1L4BSI2</accession>
<dbReference type="Pfam" id="PF04390">
    <property type="entry name" value="LptE"/>
    <property type="match status" value="1"/>
</dbReference>
<dbReference type="Gene3D" id="3.30.160.150">
    <property type="entry name" value="Lipoprotein like domain"/>
    <property type="match status" value="1"/>
</dbReference>
<dbReference type="KEGG" id="frx:F7310_05265"/>
<keyword evidence="3 6" id="KW-0564">Palmitate</keyword>
<dbReference type="GO" id="GO:0009279">
    <property type="term" value="C:cell outer membrane"/>
    <property type="evidence" value="ECO:0007669"/>
    <property type="project" value="UniProtKB-SubCell"/>
</dbReference>
<evidence type="ECO:0000256" key="7">
    <source>
        <dbReference type="SAM" id="SignalP"/>
    </source>
</evidence>
<dbReference type="OrthoDB" id="7349153at2"/>
<dbReference type="GO" id="GO:0043165">
    <property type="term" value="P:Gram-negative-bacterium-type cell outer membrane assembly"/>
    <property type="evidence" value="ECO:0007669"/>
    <property type="project" value="UniProtKB-UniRule"/>
</dbReference>
<keyword evidence="9" id="KW-1185">Reference proteome</keyword>
<comment type="similarity">
    <text evidence="6">Belongs to the LptE lipoprotein family.</text>
</comment>
<comment type="subunit">
    <text evidence="6">Component of the lipopolysaccharide transport and assembly complex. Interacts with LptD.</text>
</comment>
<keyword evidence="2 6" id="KW-0472">Membrane</keyword>
<dbReference type="AlphaFoldDB" id="A0A1L4BSI2"/>
<evidence type="ECO:0000256" key="1">
    <source>
        <dbReference type="ARBA" id="ARBA00022729"/>
    </source>
</evidence>
<evidence type="ECO:0000256" key="6">
    <source>
        <dbReference type="HAMAP-Rule" id="MF_01186"/>
    </source>
</evidence>
<dbReference type="PROSITE" id="PS51257">
    <property type="entry name" value="PROKAR_LIPOPROTEIN"/>
    <property type="match status" value="1"/>
</dbReference>
<dbReference type="GO" id="GO:0015920">
    <property type="term" value="P:lipopolysaccharide transport"/>
    <property type="evidence" value="ECO:0007669"/>
    <property type="project" value="TreeGrafter"/>
</dbReference>
<keyword evidence="1 6" id="KW-0732">Signal</keyword>
<evidence type="ECO:0000256" key="2">
    <source>
        <dbReference type="ARBA" id="ARBA00023136"/>
    </source>
</evidence>
<organism evidence="8 9">
    <name type="scientific">Francisella uliginis</name>
    <dbReference type="NCBI Taxonomy" id="573570"/>
    <lineage>
        <taxon>Bacteria</taxon>
        <taxon>Pseudomonadati</taxon>
        <taxon>Pseudomonadota</taxon>
        <taxon>Gammaproteobacteria</taxon>
        <taxon>Thiotrichales</taxon>
        <taxon>Francisellaceae</taxon>
        <taxon>Francisella</taxon>
    </lineage>
</organism>
<dbReference type="HAMAP" id="MF_01186">
    <property type="entry name" value="LPS_assembly_LptE"/>
    <property type="match status" value="1"/>
</dbReference>
<dbReference type="RefSeq" id="WP_072712311.1">
    <property type="nucleotide sequence ID" value="NZ_CP016796.1"/>
</dbReference>
<dbReference type="EMBL" id="CP016796">
    <property type="protein sequence ID" value="API86800.1"/>
    <property type="molecule type" value="Genomic_DNA"/>
</dbReference>
<comment type="subcellular location">
    <subcellularLocation>
        <location evidence="6">Cell outer membrane</location>
        <topology evidence="6">Lipid-anchor</topology>
    </subcellularLocation>
</comment>
<gene>
    <name evidence="6" type="primary">lptE</name>
    <name evidence="8" type="ORF">F7310_05265</name>
</gene>
<evidence type="ECO:0000256" key="3">
    <source>
        <dbReference type="ARBA" id="ARBA00023139"/>
    </source>
</evidence>
<protein>
    <recommendedName>
        <fullName evidence="6">LPS-assembly lipoprotein LptE</fullName>
    </recommendedName>
</protein>
<comment type="function">
    <text evidence="6">Together with LptD, is involved in the assembly of lipopolysaccharide (LPS) at the surface of the outer membrane. Required for the proper assembly of LptD. Binds LPS and may serve as the LPS recognition site at the outer membrane.</text>
</comment>
<evidence type="ECO:0000256" key="4">
    <source>
        <dbReference type="ARBA" id="ARBA00023237"/>
    </source>
</evidence>
<dbReference type="GO" id="GO:0001530">
    <property type="term" value="F:lipopolysaccharide binding"/>
    <property type="evidence" value="ECO:0007669"/>
    <property type="project" value="TreeGrafter"/>
</dbReference>
<dbReference type="PANTHER" id="PTHR38098">
    <property type="entry name" value="LPS-ASSEMBLY LIPOPROTEIN LPTE"/>
    <property type="match status" value="1"/>
</dbReference>
<dbReference type="PANTHER" id="PTHR38098:SF1">
    <property type="entry name" value="LPS-ASSEMBLY LIPOPROTEIN LPTE"/>
    <property type="match status" value="1"/>
</dbReference>
<feature type="signal peptide" evidence="7">
    <location>
        <begin position="1"/>
        <end position="19"/>
    </location>
</feature>
<dbReference type="InterPro" id="IPR007485">
    <property type="entry name" value="LPS_assembly_LptE"/>
</dbReference>
<dbReference type="GO" id="GO:1990351">
    <property type="term" value="C:transporter complex"/>
    <property type="evidence" value="ECO:0007669"/>
    <property type="project" value="TreeGrafter"/>
</dbReference>
<evidence type="ECO:0000313" key="9">
    <source>
        <dbReference type="Proteomes" id="UP000184222"/>
    </source>
</evidence>
<dbReference type="STRING" id="573570.F7310_05265"/>
<evidence type="ECO:0000256" key="5">
    <source>
        <dbReference type="ARBA" id="ARBA00023288"/>
    </source>
</evidence>
<evidence type="ECO:0000313" key="8">
    <source>
        <dbReference type="EMBL" id="API86800.1"/>
    </source>
</evidence>
<keyword evidence="5 6" id="KW-0449">Lipoprotein</keyword>
<proteinExistence type="inferred from homology"/>